<dbReference type="Pfam" id="PF00696">
    <property type="entry name" value="AA_kinase"/>
    <property type="match status" value="2"/>
</dbReference>
<reference evidence="2" key="1">
    <citation type="journal article" date="2021" name="mSystems">
        <title>Bacteria and Archaea Synergistically Convert Glycine Betaine to Biogenic Methane in the Formosa Cold Seep of the South China Sea.</title>
        <authorList>
            <person name="Li L."/>
            <person name="Zhang W."/>
            <person name="Zhang S."/>
            <person name="Song L."/>
            <person name="Sun Q."/>
            <person name="Zhang H."/>
            <person name="Xiang H."/>
            <person name="Dong X."/>
        </authorList>
    </citation>
    <scope>NUCLEOTIDE SEQUENCE</scope>
    <source>
        <strain evidence="2">LLY</strain>
    </source>
</reference>
<sequence length="210" mass="23285">MKVVLKLGGSLIDRSADLIEAISDHFAGTEGNTQVIIVPGGGIFADNIRRISEEYSLTEKASHWMAIAAMEQYAHLLEDMTGIPTIEDTSNVNEKVSILLPYRLLKDTDELPHSWDVTSDTIAAWVAQRMNARFVKATDVDGIFNDGKMIEEMTQRELERMGETCADRMLSTMLIKHGMDCMIVNGDHPERVVAAIEGKKVIGTYIKGNT</sequence>
<dbReference type="InterPro" id="IPR036393">
    <property type="entry name" value="AceGlu_kinase-like_sf"/>
</dbReference>
<proteinExistence type="predicted"/>
<protein>
    <submittedName>
        <fullName evidence="2">Amino acid kinase</fullName>
    </submittedName>
</protein>
<keyword evidence="2" id="KW-0808">Transferase</keyword>
<dbReference type="RefSeq" id="WP_250867623.1">
    <property type="nucleotide sequence ID" value="NZ_JAGSOI010000011.1"/>
</dbReference>
<evidence type="ECO:0000313" key="3">
    <source>
        <dbReference type="Proteomes" id="UP001056766"/>
    </source>
</evidence>
<keyword evidence="3" id="KW-1185">Reference proteome</keyword>
<dbReference type="InterPro" id="IPR001048">
    <property type="entry name" value="Asp/Glu/Uridylate_kinase"/>
</dbReference>
<comment type="caution">
    <text evidence="2">The sequence shown here is derived from an EMBL/GenBank/DDBJ whole genome shotgun (WGS) entry which is preliminary data.</text>
</comment>
<dbReference type="EMBL" id="JAGSOI010000011">
    <property type="protein sequence ID" value="MCM1986258.1"/>
    <property type="molecule type" value="Genomic_DNA"/>
</dbReference>
<reference evidence="2" key="2">
    <citation type="submission" date="2021-04" db="EMBL/GenBank/DDBJ databases">
        <authorList>
            <person name="Dong X."/>
        </authorList>
    </citation>
    <scope>NUCLEOTIDE SEQUENCE</scope>
    <source>
        <strain evidence="2">LLY</strain>
    </source>
</reference>
<dbReference type="Proteomes" id="UP001056766">
    <property type="component" value="Unassembled WGS sequence"/>
</dbReference>
<dbReference type="GO" id="GO:0016301">
    <property type="term" value="F:kinase activity"/>
    <property type="evidence" value="ECO:0007669"/>
    <property type="project" value="UniProtKB-KW"/>
</dbReference>
<dbReference type="SUPFAM" id="SSF53633">
    <property type="entry name" value="Carbamate kinase-like"/>
    <property type="match status" value="1"/>
</dbReference>
<organism evidence="2 3">
    <name type="scientific">Methanococcoides seepicolus</name>
    <dbReference type="NCBI Taxonomy" id="2828780"/>
    <lineage>
        <taxon>Archaea</taxon>
        <taxon>Methanobacteriati</taxon>
        <taxon>Methanobacteriota</taxon>
        <taxon>Stenosarchaea group</taxon>
        <taxon>Methanomicrobia</taxon>
        <taxon>Methanosarcinales</taxon>
        <taxon>Methanosarcinaceae</taxon>
        <taxon>Methanococcoides</taxon>
    </lineage>
</organism>
<evidence type="ECO:0000259" key="1">
    <source>
        <dbReference type="Pfam" id="PF00696"/>
    </source>
</evidence>
<dbReference type="InterPro" id="IPR011375">
    <property type="entry name" value="MfnE"/>
</dbReference>
<gene>
    <name evidence="2" type="ORF">KDK67_04430</name>
</gene>
<dbReference type="CDD" id="cd04240">
    <property type="entry name" value="AAK_UC"/>
    <property type="match status" value="1"/>
</dbReference>
<dbReference type="Gene3D" id="3.40.1160.10">
    <property type="entry name" value="Acetylglutamate kinase-like"/>
    <property type="match status" value="1"/>
</dbReference>
<name>A0A9E4ZFJ7_9EURY</name>
<feature type="domain" description="Aspartate/glutamate/uridylate kinase" evidence="1">
    <location>
        <begin position="98"/>
        <end position="185"/>
    </location>
</feature>
<accession>A0A9E4ZFJ7</accession>
<keyword evidence="2" id="KW-0418">Kinase</keyword>
<evidence type="ECO:0000313" key="2">
    <source>
        <dbReference type="EMBL" id="MCM1986258.1"/>
    </source>
</evidence>
<feature type="domain" description="Aspartate/glutamate/uridylate kinase" evidence="1">
    <location>
        <begin position="1"/>
        <end position="79"/>
    </location>
</feature>
<dbReference type="AlphaFoldDB" id="A0A9E4ZFJ7"/>
<dbReference type="PIRSF" id="PIRSF004857">
    <property type="entry name" value="Kin_aa_kin"/>
    <property type="match status" value="1"/>
</dbReference>